<dbReference type="Proteomes" id="UP000553632">
    <property type="component" value="Unassembled WGS sequence"/>
</dbReference>
<comment type="caution">
    <text evidence="2">The sequence shown here is derived from an EMBL/GenBank/DDBJ whole genome shotgun (WGS) entry which is preliminary data.</text>
</comment>
<sequence>MWVEHQELGQIHSGWRLPQGVRRKRKRMGMGLDAIHGTELGHHQSLTGDDWQSGLWNASPGAAKIPRLIEPPRGMPGSEGSDSGYETGSSPDILATAVAFAGITEEDIDEEGAYSSGSSHAEDGISQPSPTAPIGVPAYPNLRSVPRKEPQDTTSMGSPVFHTDNLEPGRMSASEGTPSTGGELGFHHAQNVAYTRASQVLRPQSEPVDGERTSFALPSPQEIASAGLVSEDHHGDRSNPVRTGSGMSMASPAVKIDGISGEGSGGEYWKKRTSSASLQWGEGSAFQDLLGLDDDPLEEYLRELYRV</sequence>
<name>A0A7J6S933_PEROL</name>
<feature type="region of interest" description="Disordered" evidence="1">
    <location>
        <begin position="231"/>
        <end position="251"/>
    </location>
</feature>
<organism evidence="2 3">
    <name type="scientific">Perkinsus olseni</name>
    <name type="common">Perkinsus atlanticus</name>
    <dbReference type="NCBI Taxonomy" id="32597"/>
    <lineage>
        <taxon>Eukaryota</taxon>
        <taxon>Sar</taxon>
        <taxon>Alveolata</taxon>
        <taxon>Perkinsozoa</taxon>
        <taxon>Perkinsea</taxon>
        <taxon>Perkinsida</taxon>
        <taxon>Perkinsidae</taxon>
        <taxon>Perkinsus</taxon>
    </lineage>
</organism>
<feature type="region of interest" description="Disordered" evidence="1">
    <location>
        <begin position="110"/>
        <end position="185"/>
    </location>
</feature>
<protein>
    <submittedName>
        <fullName evidence="2">Uncharacterized protein</fullName>
    </submittedName>
</protein>
<reference evidence="2 3" key="1">
    <citation type="submission" date="2020-04" db="EMBL/GenBank/DDBJ databases">
        <title>Perkinsus olseni comparative genomics.</title>
        <authorList>
            <person name="Bogema D.R."/>
        </authorList>
    </citation>
    <scope>NUCLEOTIDE SEQUENCE [LARGE SCALE GENOMIC DNA]</scope>
    <source>
        <strain evidence="2 3">ATCC PRA-207</strain>
    </source>
</reference>
<feature type="compositionally biased region" description="Polar residues" evidence="1">
    <location>
        <begin position="80"/>
        <end position="90"/>
    </location>
</feature>
<feature type="region of interest" description="Disordered" evidence="1">
    <location>
        <begin position="67"/>
        <end position="90"/>
    </location>
</feature>
<dbReference type="EMBL" id="JABANO010019883">
    <property type="protein sequence ID" value="KAF4729428.1"/>
    <property type="molecule type" value="Genomic_DNA"/>
</dbReference>
<keyword evidence="3" id="KW-1185">Reference proteome</keyword>
<evidence type="ECO:0000313" key="3">
    <source>
        <dbReference type="Proteomes" id="UP000553632"/>
    </source>
</evidence>
<evidence type="ECO:0000256" key="1">
    <source>
        <dbReference type="SAM" id="MobiDB-lite"/>
    </source>
</evidence>
<dbReference type="AlphaFoldDB" id="A0A7J6S933"/>
<evidence type="ECO:0000313" key="2">
    <source>
        <dbReference type="EMBL" id="KAF4729428.1"/>
    </source>
</evidence>
<accession>A0A7J6S933</accession>
<proteinExistence type="predicted"/>
<gene>
    <name evidence="2" type="ORF">FOZ63_005189</name>
</gene>